<reference evidence="2" key="1">
    <citation type="submission" date="2016-10" db="EMBL/GenBank/DDBJ databases">
        <authorList>
            <person name="Varghese N."/>
            <person name="Submissions S."/>
        </authorList>
    </citation>
    <scope>NUCLEOTIDE SEQUENCE [LARGE SCALE GENOMIC DNA]</scope>
    <source>
        <strain evidence="2">CGMCC 1.11147</strain>
    </source>
</reference>
<sequence length="408" mass="42600">MAGLSLLLLVAVGLISWSVLVPESYVATPPSEQPVETVRPGEAAQALSALEDAVESGDAAAARALAPAGDTVAGDLLAAVVGNAEALRVTDLSMRYVDVTGAPADDGRWSAAVDVTWRFAGYDDNAARAEVVVTFASDDARVAIAGVGGGDRVAPLWMAGPVTVRRTRDVLVLVSDSGAAAERVAERYLRLGRAARPVVRRVLPSWTGGLVLEVPSTQAELDRTLAAEPGEYGGVAAVTAAPDLSNAPGAPVHVFLNPAELDRLRSLGAQVVVSHEATHVATDATSSVSVPQWLLEGFADYVSLRDVDLPETRAAAQVIAQVRESGPPRALPGATEFDASTGHAGAAYEAAWLACRVLADRGGEDALVRFYDDLGEGVPLAQALRDSFDWTEAELLRAWRTRLSDLAA</sequence>
<evidence type="ECO:0000313" key="2">
    <source>
        <dbReference type="Proteomes" id="UP000199004"/>
    </source>
</evidence>
<dbReference type="EMBL" id="FNIC01000001">
    <property type="protein sequence ID" value="SDM68725.1"/>
    <property type="molecule type" value="Genomic_DNA"/>
</dbReference>
<accession>A0A1G9VA25</accession>
<dbReference type="AlphaFoldDB" id="A0A1G9VA25"/>
<dbReference type="STRING" id="1005944.SAMN05192576_0694"/>
<keyword evidence="2" id="KW-1185">Reference proteome</keyword>
<gene>
    <name evidence="1" type="ORF">SAMN05192576_0694</name>
</gene>
<evidence type="ECO:0000313" key="1">
    <source>
        <dbReference type="EMBL" id="SDM68725.1"/>
    </source>
</evidence>
<name>A0A1G9VA25_9ACTN</name>
<dbReference type="Proteomes" id="UP000199004">
    <property type="component" value="Unassembled WGS sequence"/>
</dbReference>
<dbReference type="OrthoDB" id="5242307at2"/>
<organism evidence="1 2">
    <name type="scientific">Nocardioides szechwanensis</name>
    <dbReference type="NCBI Taxonomy" id="1005944"/>
    <lineage>
        <taxon>Bacteria</taxon>
        <taxon>Bacillati</taxon>
        <taxon>Actinomycetota</taxon>
        <taxon>Actinomycetes</taxon>
        <taxon>Propionibacteriales</taxon>
        <taxon>Nocardioidaceae</taxon>
        <taxon>Nocardioides</taxon>
    </lineage>
</organism>
<protein>
    <recommendedName>
        <fullName evidence="3">Peptidase MA superfamily protein</fullName>
    </recommendedName>
</protein>
<dbReference type="RefSeq" id="WP_143016069.1">
    <property type="nucleotide sequence ID" value="NZ_BKAE01000004.1"/>
</dbReference>
<evidence type="ECO:0008006" key="3">
    <source>
        <dbReference type="Google" id="ProtNLM"/>
    </source>
</evidence>
<proteinExistence type="predicted"/>